<evidence type="ECO:0000256" key="1">
    <source>
        <dbReference type="SAM" id="MobiDB-lite"/>
    </source>
</evidence>
<protein>
    <submittedName>
        <fullName evidence="3">Uncharacterized protein</fullName>
    </submittedName>
</protein>
<keyword evidence="4" id="KW-1185">Reference proteome</keyword>
<dbReference type="eggNOG" id="ENOG502R3E7">
    <property type="taxonomic scope" value="Eukaryota"/>
</dbReference>
<accession>K0T3H4</accession>
<keyword evidence="2" id="KW-0472">Membrane</keyword>
<feature type="region of interest" description="Disordered" evidence="1">
    <location>
        <begin position="196"/>
        <end position="257"/>
    </location>
</feature>
<keyword evidence="2" id="KW-0812">Transmembrane</keyword>
<sequence>MGRLAASASVPDGTSANTTADQPLETSVVPLLIHAARGRSMDRHQPYAPLELAARAFPKAPRPGSIVGALNPSLRRLRESGHDTDVADADECDLTADIKSEVTSDDAGPQVDERGIRPRPSAISAAESGSMPRTIEHSPLAVRGCAYGLRGASGTDRISPQQKLHLTPDLTPAFFDRRLGSRTDIQTHQTHPFWNWGALPTRNKRRPSPALRHAQPPDEQPMATDFDLLGDGVDGASKLPPQPLEAPPPPPGSESERVGAVASLCTAADSDLCPNSTAGVEEDSFALFSSKGASTPKDDSDLVDLLGTNANGAAAVTEEDDGELVEFDLNDSPDSALTDKDPGNLLDCEGWNLRHKNDSDNEEEDADIDSAVESYRLGGAEDLLGANNNGEQNTTRRGLFGWGNRRSASAGSGCKAAEEEGISISSGRRNWAPRNLKSDAAGEPVTAPLPSTGRGLFRRHNQPSTNADVDATGPPYNNLPQDGIDEAAAYGEGGITGDDDLGEIDMELDEEQKMDNHLRPGDHIFIWQTYGINPRAYQRHAVVVSVTESGEDDPLTQPQDSIQSHEEQLAFDLDTLYSTDDVDGIDVTVVSFYHFRRHHQAHGAAAAQAASSNKRGKRSGCKRELLQDFIGEDGIKKKKPIHKVRYGRKVKKGLLSQKAGVGTALKKDQVGLILARVDYVLEHPDHLPDHNALSANGECASLCVPFVPGALLAGGILSNLTVLVPMPGLWGMAGWWWYVPATVAYPFLVPMLVALGMASLVPLEILRRNRKKWRAITDGLNHEFWTNCPDAIKEEYFGQAATAEAEAETLAFFGVRENEAGADDAKYMPLGGTPGGMDDDSDEEDEALAYQRMEDSCQNLASEIDLSGKPPAQEQKQGGWGSFVGSFRRGNREQEDLTETERFHTSFDS</sequence>
<dbReference type="EMBL" id="AGNL01012339">
    <property type="protein sequence ID" value="EJK67941.1"/>
    <property type="molecule type" value="Genomic_DNA"/>
</dbReference>
<feature type="region of interest" description="Disordered" evidence="1">
    <location>
        <begin position="867"/>
        <end position="909"/>
    </location>
</feature>
<feature type="transmembrane region" description="Helical" evidence="2">
    <location>
        <begin position="744"/>
        <end position="766"/>
    </location>
</feature>
<feature type="region of interest" description="Disordered" evidence="1">
    <location>
        <begin position="102"/>
        <end position="131"/>
    </location>
</feature>
<feature type="region of interest" description="Disordered" evidence="1">
    <location>
        <begin position="383"/>
        <end position="496"/>
    </location>
</feature>
<evidence type="ECO:0000256" key="2">
    <source>
        <dbReference type="SAM" id="Phobius"/>
    </source>
</evidence>
<keyword evidence="2" id="KW-1133">Transmembrane helix</keyword>
<feature type="compositionally biased region" description="Polar residues" evidence="1">
    <location>
        <begin position="12"/>
        <end position="22"/>
    </location>
</feature>
<feature type="compositionally biased region" description="Basic and acidic residues" evidence="1">
    <location>
        <begin position="890"/>
        <end position="909"/>
    </location>
</feature>
<dbReference type="Proteomes" id="UP000266841">
    <property type="component" value="Unassembled WGS sequence"/>
</dbReference>
<name>K0T3H4_THAOC</name>
<comment type="caution">
    <text evidence="3">The sequence shown here is derived from an EMBL/GenBank/DDBJ whole genome shotgun (WGS) entry which is preliminary data.</text>
</comment>
<feature type="region of interest" description="Disordered" evidence="1">
    <location>
        <begin position="1"/>
        <end position="22"/>
    </location>
</feature>
<dbReference type="AlphaFoldDB" id="K0T3H4"/>
<reference evidence="3 4" key="1">
    <citation type="journal article" date="2012" name="Genome Biol.">
        <title>Genome and low-iron response of an oceanic diatom adapted to chronic iron limitation.</title>
        <authorList>
            <person name="Lommer M."/>
            <person name="Specht M."/>
            <person name="Roy A.S."/>
            <person name="Kraemer L."/>
            <person name="Andreson R."/>
            <person name="Gutowska M.A."/>
            <person name="Wolf J."/>
            <person name="Bergner S.V."/>
            <person name="Schilhabel M.B."/>
            <person name="Klostermeier U.C."/>
            <person name="Beiko R.G."/>
            <person name="Rosenstiel P."/>
            <person name="Hippler M."/>
            <person name="Laroche J."/>
        </authorList>
    </citation>
    <scope>NUCLEOTIDE SEQUENCE [LARGE SCALE GENOMIC DNA]</scope>
    <source>
        <strain evidence="3 4">CCMP1005</strain>
    </source>
</reference>
<evidence type="ECO:0000313" key="3">
    <source>
        <dbReference type="EMBL" id="EJK67941.1"/>
    </source>
</evidence>
<proteinExistence type="predicted"/>
<organism evidence="3 4">
    <name type="scientific">Thalassiosira oceanica</name>
    <name type="common">Marine diatom</name>
    <dbReference type="NCBI Taxonomy" id="159749"/>
    <lineage>
        <taxon>Eukaryota</taxon>
        <taxon>Sar</taxon>
        <taxon>Stramenopiles</taxon>
        <taxon>Ochrophyta</taxon>
        <taxon>Bacillariophyta</taxon>
        <taxon>Coscinodiscophyceae</taxon>
        <taxon>Thalassiosirophycidae</taxon>
        <taxon>Thalassiosirales</taxon>
        <taxon>Thalassiosiraceae</taxon>
        <taxon>Thalassiosira</taxon>
    </lineage>
</organism>
<evidence type="ECO:0000313" key="4">
    <source>
        <dbReference type="Proteomes" id="UP000266841"/>
    </source>
</evidence>
<gene>
    <name evidence="3" type="ORF">THAOC_10944</name>
</gene>
<dbReference type="OrthoDB" id="421951at2759"/>
<feature type="compositionally biased region" description="Polar residues" evidence="1">
    <location>
        <begin position="386"/>
        <end position="396"/>
    </location>
</feature>
<feature type="compositionally biased region" description="Pro residues" evidence="1">
    <location>
        <begin position="240"/>
        <end position="252"/>
    </location>
</feature>